<feature type="transmembrane region" description="Helical" evidence="1">
    <location>
        <begin position="346"/>
        <end position="366"/>
    </location>
</feature>
<evidence type="ECO:0000313" key="2">
    <source>
        <dbReference type="EMBL" id="GAA5135262.1"/>
    </source>
</evidence>
<keyword evidence="1" id="KW-0472">Membrane</keyword>
<keyword evidence="1" id="KW-0812">Transmembrane</keyword>
<gene>
    <name evidence="2" type="ORF">GCM10023213_08210</name>
</gene>
<keyword evidence="3" id="KW-1185">Reference proteome</keyword>
<feature type="transmembrane region" description="Helical" evidence="1">
    <location>
        <begin position="276"/>
        <end position="297"/>
    </location>
</feature>
<comment type="caution">
    <text evidence="2">The sequence shown here is derived from an EMBL/GenBank/DDBJ whole genome shotgun (WGS) entry which is preliminary data.</text>
</comment>
<organism evidence="2 3">
    <name type="scientific">Prosthecobacter algae</name>
    <dbReference type="NCBI Taxonomy" id="1144682"/>
    <lineage>
        <taxon>Bacteria</taxon>
        <taxon>Pseudomonadati</taxon>
        <taxon>Verrucomicrobiota</taxon>
        <taxon>Verrucomicrobiia</taxon>
        <taxon>Verrucomicrobiales</taxon>
        <taxon>Verrucomicrobiaceae</taxon>
        <taxon>Prosthecobacter</taxon>
    </lineage>
</organism>
<dbReference type="Proteomes" id="UP001499852">
    <property type="component" value="Unassembled WGS sequence"/>
</dbReference>
<protein>
    <submittedName>
        <fullName evidence="2">Uncharacterized protein</fullName>
    </submittedName>
</protein>
<proteinExistence type="predicted"/>
<keyword evidence="1" id="KW-1133">Transmembrane helix</keyword>
<evidence type="ECO:0000256" key="1">
    <source>
        <dbReference type="SAM" id="Phobius"/>
    </source>
</evidence>
<evidence type="ECO:0000313" key="3">
    <source>
        <dbReference type="Proteomes" id="UP001499852"/>
    </source>
</evidence>
<sequence length="368" mass="41182">MPIWRQDGMLTLTAGSAGIPANLLIVLGDDEIYSNWEHAAPGSIVPAGQKVDLRCTSQVEKAVIAESVEGILKLSKAWQREPEVYLVWGNGEPVFYRFGMTRLDDIPEPLKSYHQAIKLWQLLRIYAHHQDGDTDSLWFFGVRKTEIQPGFSLKELSSPLDLSSVASFMEASDATEIRKEILASRIAAHLDGQDPETRFSYLLSSLPRFARGLREQMSIYLCEHSPEKLEEEAKLAAVEFAGKMETIVSGLETKGLTVPIALFLAYKEVNKDMGPLGNSAIVLSAVLYLAGMAWVHFTQSALLDLLTKSIQEKKVDFEKKGLDRDNPVLAKAFKTLEERGYRSEKFSGWMFLLSFLPPIAAIIKWCNL</sequence>
<accession>A0ABP9NYL8</accession>
<dbReference type="EMBL" id="BAABIA010000002">
    <property type="protein sequence ID" value="GAA5135262.1"/>
    <property type="molecule type" value="Genomic_DNA"/>
</dbReference>
<name>A0ABP9NYL8_9BACT</name>
<reference evidence="3" key="1">
    <citation type="journal article" date="2019" name="Int. J. Syst. Evol. Microbiol.">
        <title>The Global Catalogue of Microorganisms (GCM) 10K type strain sequencing project: providing services to taxonomists for standard genome sequencing and annotation.</title>
        <authorList>
            <consortium name="The Broad Institute Genomics Platform"/>
            <consortium name="The Broad Institute Genome Sequencing Center for Infectious Disease"/>
            <person name="Wu L."/>
            <person name="Ma J."/>
        </authorList>
    </citation>
    <scope>NUCLEOTIDE SEQUENCE [LARGE SCALE GENOMIC DNA]</scope>
    <source>
        <strain evidence="3">JCM 18053</strain>
    </source>
</reference>